<gene>
    <name evidence="8" type="ORF">CLCR_03630</name>
</gene>
<dbReference type="Proteomes" id="UP000094526">
    <property type="component" value="Unassembled WGS sequence"/>
</dbReference>
<dbReference type="GO" id="GO:0031418">
    <property type="term" value="F:L-ascorbic acid binding"/>
    <property type="evidence" value="ECO:0007669"/>
    <property type="project" value="InterPro"/>
</dbReference>
<reference evidence="9" key="1">
    <citation type="submission" date="2015-07" db="EMBL/GenBank/DDBJ databases">
        <authorList>
            <person name="Teixeira M.M."/>
            <person name="Souza R.C."/>
            <person name="Almeida L.G."/>
            <person name="Vicente V.A."/>
            <person name="de Hoog S."/>
            <person name="Bocca A.L."/>
            <person name="de Almeida S.R."/>
            <person name="Vasconcelos A.T."/>
            <person name="Felipe M.S."/>
        </authorList>
    </citation>
    <scope>NUCLEOTIDE SEQUENCE [LARGE SCALE GENOMIC DNA]</scope>
    <source>
        <strain evidence="9">KSF</strain>
    </source>
</reference>
<organism evidence="8 9">
    <name type="scientific">Cladophialophora carrionii</name>
    <dbReference type="NCBI Taxonomy" id="86049"/>
    <lineage>
        <taxon>Eukaryota</taxon>
        <taxon>Fungi</taxon>
        <taxon>Dikarya</taxon>
        <taxon>Ascomycota</taxon>
        <taxon>Pezizomycotina</taxon>
        <taxon>Eurotiomycetes</taxon>
        <taxon>Chaetothyriomycetidae</taxon>
        <taxon>Chaetothyriales</taxon>
        <taxon>Herpotrichiellaceae</taxon>
        <taxon>Cladophialophora</taxon>
    </lineage>
</organism>
<proteinExistence type="predicted"/>
<dbReference type="Pfam" id="PF13640">
    <property type="entry name" value="2OG-FeII_Oxy_3"/>
    <property type="match status" value="1"/>
</dbReference>
<evidence type="ECO:0000256" key="4">
    <source>
        <dbReference type="ARBA" id="ARBA00023002"/>
    </source>
</evidence>
<protein>
    <recommendedName>
        <fullName evidence="7">Fe2OG dioxygenase domain-containing protein</fullName>
    </recommendedName>
</protein>
<dbReference type="EMBL" id="LGRB01000013">
    <property type="protein sequence ID" value="OCT47498.1"/>
    <property type="molecule type" value="Genomic_DNA"/>
</dbReference>
<dbReference type="InterPro" id="IPR006620">
    <property type="entry name" value="Pro_4_hyd_alph"/>
</dbReference>
<dbReference type="PANTHER" id="PTHR10869">
    <property type="entry name" value="PROLYL 4-HYDROXYLASE ALPHA SUBUNIT"/>
    <property type="match status" value="1"/>
</dbReference>
<dbReference type="VEuPathDB" id="FungiDB:CLCR_03630"/>
<accession>A0A1C1CG75</accession>
<dbReference type="VEuPathDB" id="FungiDB:G647_01884"/>
<comment type="caution">
    <text evidence="8">The sequence shown here is derived from an EMBL/GenBank/DDBJ whole genome shotgun (WGS) entry which is preliminary data.</text>
</comment>
<dbReference type="InterPro" id="IPR044862">
    <property type="entry name" value="Pro_4_hyd_alph_FE2OG_OXY"/>
</dbReference>
<dbReference type="GO" id="GO:0005783">
    <property type="term" value="C:endoplasmic reticulum"/>
    <property type="evidence" value="ECO:0007669"/>
    <property type="project" value="TreeGrafter"/>
</dbReference>
<dbReference type="AlphaFoldDB" id="A0A1C1CG75"/>
<feature type="domain" description="Fe2OG dioxygenase" evidence="7">
    <location>
        <begin position="192"/>
        <end position="302"/>
    </location>
</feature>
<comment type="cofactor">
    <cofactor evidence="1">
        <name>L-ascorbate</name>
        <dbReference type="ChEBI" id="CHEBI:38290"/>
    </cofactor>
</comment>
<dbReference type="PANTHER" id="PTHR10869:SF236">
    <property type="entry name" value="PROLYL 4-HYDROXYLASE ALPHA SUBUNIT DOMAIN-CONTAINING PROTEIN"/>
    <property type="match status" value="1"/>
</dbReference>
<dbReference type="GO" id="GO:0005506">
    <property type="term" value="F:iron ion binding"/>
    <property type="evidence" value="ECO:0007669"/>
    <property type="project" value="InterPro"/>
</dbReference>
<dbReference type="GO" id="GO:0004656">
    <property type="term" value="F:procollagen-proline 4-dioxygenase activity"/>
    <property type="evidence" value="ECO:0007669"/>
    <property type="project" value="TreeGrafter"/>
</dbReference>
<name>A0A1C1CG75_9EURO</name>
<keyword evidence="5" id="KW-0408">Iron</keyword>
<evidence type="ECO:0000256" key="5">
    <source>
        <dbReference type="ARBA" id="ARBA00023004"/>
    </source>
</evidence>
<keyword evidence="4" id="KW-0560">Oxidoreductase</keyword>
<evidence type="ECO:0000313" key="9">
    <source>
        <dbReference type="Proteomes" id="UP000094526"/>
    </source>
</evidence>
<dbReference type="InterPro" id="IPR005123">
    <property type="entry name" value="Oxoglu/Fe-dep_dioxygenase_dom"/>
</dbReference>
<dbReference type="OrthoDB" id="69177at2759"/>
<evidence type="ECO:0000256" key="3">
    <source>
        <dbReference type="ARBA" id="ARBA00022964"/>
    </source>
</evidence>
<dbReference type="SMART" id="SM00702">
    <property type="entry name" value="P4Hc"/>
    <property type="match status" value="1"/>
</dbReference>
<evidence type="ECO:0000256" key="1">
    <source>
        <dbReference type="ARBA" id="ARBA00001961"/>
    </source>
</evidence>
<dbReference type="FunFam" id="2.60.120.620:FF:000021">
    <property type="entry name" value="WGS project CABT00000000 data, contig 2.8"/>
    <property type="match status" value="1"/>
</dbReference>
<sequence length="304" mass="33880">MRTTILEKLEDLVVGQSQQMPGCVLFQTKRAVENLRVLCYISVYHDAPLLVNATTIALLKSSPSMAPRAKQRPAQSKTDGVQASKAVPPNWPPLNPVVPAEHLIIETVLAGQILVVRNLFTSSLCRNYTSFLSSLPLTTTPGKPKRGEATRVNDRFQVDDPVFARTLWEQSGLQSLVNSFEDQTMFGGKVLGLNPNIRVYRYRPGQFFDKHYDESIRLQFGQAKLHAKTTWTLLIYLTTCDGGETAFYPEPSKKGEAPPEPILVGLEAGMGLLHKHGDDCLLHEGKEVRSGEKWVLRSDLVVQR</sequence>
<dbReference type="eggNOG" id="ENOG502QR14">
    <property type="taxonomic scope" value="Eukaryota"/>
</dbReference>
<feature type="region of interest" description="Disordered" evidence="6">
    <location>
        <begin position="64"/>
        <end position="88"/>
    </location>
</feature>
<evidence type="ECO:0000313" key="8">
    <source>
        <dbReference type="EMBL" id="OCT47498.1"/>
    </source>
</evidence>
<evidence type="ECO:0000256" key="6">
    <source>
        <dbReference type="SAM" id="MobiDB-lite"/>
    </source>
</evidence>
<dbReference type="InterPro" id="IPR045054">
    <property type="entry name" value="P4HA-like"/>
</dbReference>
<evidence type="ECO:0000256" key="2">
    <source>
        <dbReference type="ARBA" id="ARBA00022723"/>
    </source>
</evidence>
<keyword evidence="9" id="KW-1185">Reference proteome</keyword>
<evidence type="ECO:0000259" key="7">
    <source>
        <dbReference type="PROSITE" id="PS51471"/>
    </source>
</evidence>
<keyword evidence="3" id="KW-0223">Dioxygenase</keyword>
<dbReference type="PROSITE" id="PS51471">
    <property type="entry name" value="FE2OG_OXY"/>
    <property type="match status" value="1"/>
</dbReference>
<keyword evidence="2" id="KW-0479">Metal-binding</keyword>
<dbReference type="Gene3D" id="2.60.120.620">
    <property type="entry name" value="q2cbj1_9rhob like domain"/>
    <property type="match status" value="1"/>
</dbReference>